<reference evidence="1 2" key="2">
    <citation type="journal article" date="2013" name="Genome Announc.">
        <title>Genome Sequence of Growth-Improving Paenibacillus mucilaginosus Strain KNP414.</title>
        <authorList>
            <person name="Lu J.J."/>
            <person name="Wang J.F."/>
            <person name="Hu X.F."/>
        </authorList>
    </citation>
    <scope>NUCLEOTIDE SEQUENCE [LARGE SCALE GENOMIC DNA]</scope>
    <source>
        <strain evidence="1 2">KNP414</strain>
    </source>
</reference>
<name>F8FMS3_PAEMK</name>
<dbReference type="Proteomes" id="UP000006620">
    <property type="component" value="Chromosome"/>
</dbReference>
<dbReference type="KEGG" id="pms:KNP414_05720"/>
<evidence type="ECO:0000313" key="1">
    <source>
        <dbReference type="EMBL" id="AEI44244.1"/>
    </source>
</evidence>
<accession>F8FMS3</accession>
<organism evidence="1 2">
    <name type="scientific">Paenibacillus mucilaginosus (strain KNP414)</name>
    <dbReference type="NCBI Taxonomy" id="1036673"/>
    <lineage>
        <taxon>Bacteria</taxon>
        <taxon>Bacillati</taxon>
        <taxon>Bacillota</taxon>
        <taxon>Bacilli</taxon>
        <taxon>Bacillales</taxon>
        <taxon>Paenibacillaceae</taxon>
        <taxon>Paenibacillus</taxon>
    </lineage>
</organism>
<evidence type="ECO:0000313" key="2">
    <source>
        <dbReference type="Proteomes" id="UP000006620"/>
    </source>
</evidence>
<gene>
    <name evidence="1" type="ordered locus">KNP414_05720</name>
</gene>
<proteinExistence type="predicted"/>
<protein>
    <submittedName>
        <fullName evidence="1">Uncharacterized protein</fullName>
    </submittedName>
</protein>
<reference evidence="2" key="1">
    <citation type="submission" date="2011-06" db="EMBL/GenBank/DDBJ databases">
        <title>Complete genome sequence of Paenibacillus mucilaginosus KNP414.</title>
        <authorList>
            <person name="Wang J."/>
            <person name="Hu S."/>
            <person name="Hu X."/>
            <person name="Zhang B."/>
            <person name="Dong D."/>
            <person name="Zhang S."/>
            <person name="Zhao K."/>
            <person name="Wu D."/>
        </authorList>
    </citation>
    <scope>NUCLEOTIDE SEQUENCE [LARGE SCALE GENOMIC DNA]</scope>
    <source>
        <strain evidence="2">KNP414</strain>
    </source>
</reference>
<dbReference type="EMBL" id="CP002869">
    <property type="protein sequence ID" value="AEI44244.1"/>
    <property type="molecule type" value="Genomic_DNA"/>
</dbReference>
<sequence>MKCIKAGSGGYLLENSLPLLFGRCGVCRIVEGEGEHQ</sequence>
<dbReference type="PATRIC" id="fig|1036673.3.peg.5314"/>
<dbReference type="HOGENOM" id="CLU_3346759_0_0_9"/>
<dbReference type="AlphaFoldDB" id="F8FMS3"/>